<reference evidence="2 3" key="1">
    <citation type="journal article" date="2014" name="BMC Genomics">
        <title>Comparison of environmental and isolate Sulfobacillus genomes reveals diverse carbon, sulfur, nitrogen, and hydrogen metabolisms.</title>
        <authorList>
            <person name="Justice N.B."/>
            <person name="Norman A."/>
            <person name="Brown C.T."/>
            <person name="Singh A."/>
            <person name="Thomas B.C."/>
            <person name="Banfield J.F."/>
        </authorList>
    </citation>
    <scope>NUCLEOTIDE SEQUENCE [LARGE SCALE GENOMIC DNA]</scope>
    <source>
        <strain evidence="2">AMDSBA3</strain>
    </source>
</reference>
<evidence type="ECO:0000313" key="2">
    <source>
        <dbReference type="EMBL" id="PSR21026.1"/>
    </source>
</evidence>
<dbReference type="Proteomes" id="UP000241848">
    <property type="component" value="Unassembled WGS sequence"/>
</dbReference>
<gene>
    <name evidence="2" type="ORF">C7B45_12370</name>
</gene>
<dbReference type="EMBL" id="PXYV01000044">
    <property type="protein sequence ID" value="PSR21026.1"/>
    <property type="molecule type" value="Genomic_DNA"/>
</dbReference>
<keyword evidence="1" id="KW-1133">Transmembrane helix</keyword>
<accession>A0A2T2WFL5</accession>
<keyword evidence="1" id="KW-0812">Transmembrane</keyword>
<dbReference type="AlphaFoldDB" id="A0A2T2WFL5"/>
<proteinExistence type="predicted"/>
<name>A0A2T2WFL5_9FIRM</name>
<feature type="transmembrane region" description="Helical" evidence="1">
    <location>
        <begin position="39"/>
        <end position="56"/>
    </location>
</feature>
<comment type="caution">
    <text evidence="2">The sequence shown here is derived from an EMBL/GenBank/DDBJ whole genome shotgun (WGS) entry which is preliminary data.</text>
</comment>
<sequence length="86" mass="9421">MAWSQSRQHHLALKLGVLRMLGAMTGARTDIVLSHHVPIAWVAVAVGLSMLIHGFGRGEGSRRGQHGLMSLRRLGGYCIYGIMKSR</sequence>
<protein>
    <submittedName>
        <fullName evidence="2">Uncharacterized protein</fullName>
    </submittedName>
</protein>
<evidence type="ECO:0000313" key="3">
    <source>
        <dbReference type="Proteomes" id="UP000241848"/>
    </source>
</evidence>
<evidence type="ECO:0000256" key="1">
    <source>
        <dbReference type="SAM" id="Phobius"/>
    </source>
</evidence>
<organism evidence="2 3">
    <name type="scientific">Sulfobacillus acidophilus</name>
    <dbReference type="NCBI Taxonomy" id="53633"/>
    <lineage>
        <taxon>Bacteria</taxon>
        <taxon>Bacillati</taxon>
        <taxon>Bacillota</taxon>
        <taxon>Clostridia</taxon>
        <taxon>Eubacteriales</taxon>
        <taxon>Clostridiales Family XVII. Incertae Sedis</taxon>
        <taxon>Sulfobacillus</taxon>
    </lineage>
</organism>
<keyword evidence="1" id="KW-0472">Membrane</keyword>